<name>X5GIC8_9RICK</name>
<accession>X5GIC8</accession>
<feature type="transmembrane region" description="Helical" evidence="1">
    <location>
        <begin position="149"/>
        <end position="167"/>
    </location>
</feature>
<dbReference type="HOGENOM" id="CLU_079587_0_0_5"/>
<feature type="transmembrane region" description="Helical" evidence="1">
    <location>
        <begin position="116"/>
        <end position="137"/>
    </location>
</feature>
<organism evidence="2 3">
    <name type="scientific">Ehrlichia japonica</name>
    <dbReference type="NCBI Taxonomy" id="391036"/>
    <lineage>
        <taxon>Bacteria</taxon>
        <taxon>Pseudomonadati</taxon>
        <taxon>Pseudomonadota</taxon>
        <taxon>Alphaproteobacteria</taxon>
        <taxon>Rickettsiales</taxon>
        <taxon>Anaplasmataceae</taxon>
        <taxon>Ehrlichia</taxon>
    </lineage>
</organism>
<keyword evidence="1" id="KW-0812">Transmembrane</keyword>
<dbReference type="EMBL" id="CP007474">
    <property type="protein sequence ID" value="AHX04198.1"/>
    <property type="molecule type" value="Genomic_DNA"/>
</dbReference>
<feature type="transmembrane region" description="Helical" evidence="1">
    <location>
        <begin position="188"/>
        <end position="207"/>
    </location>
</feature>
<keyword evidence="3" id="KW-1185">Reference proteome</keyword>
<dbReference type="KEGG" id="ehh:EHF_0605"/>
<feature type="transmembrane region" description="Helical" evidence="1">
    <location>
        <begin position="227"/>
        <end position="245"/>
    </location>
</feature>
<reference evidence="2 3" key="1">
    <citation type="submission" date="2014-03" db="EMBL/GenBank/DDBJ databases">
        <title>Sequencing and Comparison of Genomes and Transcriptome Profiles of Human Ehrlichiosis Agents.</title>
        <authorList>
            <person name="Lin M."/>
            <person name="Daugherty S.C."/>
            <person name="Nagaraj S."/>
            <person name="Cheng Z."/>
            <person name="Xiong Q."/>
            <person name="Lin F.-Y."/>
            <person name="Sengamalay N."/>
            <person name="Ott S."/>
            <person name="Godinez A."/>
            <person name="Tallon L.J."/>
            <person name="Sadzewicz L."/>
            <person name="Fraser C.M."/>
            <person name="Dunning Hotopp J.C."/>
            <person name="Rikihisa Y."/>
        </authorList>
    </citation>
    <scope>NUCLEOTIDE SEQUENCE [LARGE SCALE GENOMIC DNA]</scope>
    <source>
        <strain evidence="2 3">HF</strain>
    </source>
</reference>
<dbReference type="AlphaFoldDB" id="X5GIC8"/>
<dbReference type="Proteomes" id="UP000023762">
    <property type="component" value="Chromosome"/>
</dbReference>
<evidence type="ECO:0000256" key="1">
    <source>
        <dbReference type="SAM" id="Phobius"/>
    </source>
</evidence>
<protein>
    <submittedName>
        <fullName evidence="2">Putative membrane protein</fullName>
    </submittedName>
</protein>
<keyword evidence="1" id="KW-1133">Transmembrane helix</keyword>
<sequence>MLMVFMRYSSHAKEELFSKEQIHRWQMAYIVLSVSYLILLTSAFFLILYGPSNIKFLGDYLFLTVAALSFISQFINITCHILNIINVKRELGGKLKSTKDSSVSDVKKQLIVSSGFIGESIGFCCIASILLILGAHLMPFNSIALPMRVFNILASSFSIMYGSILLMRSIQDNAVSKKSNSIGIKLHARWTVLNSIFFLSLGIYNILYETVLYELLDFYSNHNLAMLLKATVFIGYAVVLTSIFFSQVFGPHHAVATEHSNTWTTKEVLEEKAKLNEELRTCNIKPQDLGFIVQTVDNKSDLLLTDL</sequence>
<evidence type="ECO:0000313" key="2">
    <source>
        <dbReference type="EMBL" id="AHX04198.1"/>
    </source>
</evidence>
<gene>
    <name evidence="2" type="ORF">EHF_0605</name>
</gene>
<keyword evidence="1" id="KW-0472">Membrane</keyword>
<feature type="transmembrane region" description="Helical" evidence="1">
    <location>
        <begin position="60"/>
        <end position="85"/>
    </location>
</feature>
<feature type="transmembrane region" description="Helical" evidence="1">
    <location>
        <begin position="27"/>
        <end position="48"/>
    </location>
</feature>
<evidence type="ECO:0000313" key="3">
    <source>
        <dbReference type="Proteomes" id="UP000023762"/>
    </source>
</evidence>
<proteinExistence type="predicted"/>